<dbReference type="InterPro" id="IPR008993">
    <property type="entry name" value="TIMP-like_OB-fold"/>
</dbReference>
<keyword evidence="3" id="KW-0732">Signal</keyword>
<evidence type="ECO:0000256" key="3">
    <source>
        <dbReference type="ARBA" id="ARBA00022729"/>
    </source>
</evidence>
<dbReference type="Pfam" id="PF00090">
    <property type="entry name" value="TSP_1"/>
    <property type="match status" value="1"/>
</dbReference>
<dbReference type="SMART" id="SM00210">
    <property type="entry name" value="TSPN"/>
    <property type="match status" value="1"/>
</dbReference>
<dbReference type="Gene3D" id="2.20.100.10">
    <property type="entry name" value="Thrombospondin type-1 (TSP1) repeat"/>
    <property type="match status" value="1"/>
</dbReference>
<accession>A0A9W9ZNR7</accession>
<evidence type="ECO:0000256" key="1">
    <source>
        <dbReference type="ARBA" id="ARBA00004613"/>
    </source>
</evidence>
<dbReference type="InterPro" id="IPR000884">
    <property type="entry name" value="TSP1_rpt"/>
</dbReference>
<keyword evidence="9" id="KW-1185">Reference proteome</keyword>
<dbReference type="Proteomes" id="UP001163046">
    <property type="component" value="Unassembled WGS sequence"/>
</dbReference>
<evidence type="ECO:0000313" key="9">
    <source>
        <dbReference type="Proteomes" id="UP001163046"/>
    </source>
</evidence>
<dbReference type="SMART" id="SM00209">
    <property type="entry name" value="TSP1"/>
    <property type="match status" value="1"/>
</dbReference>
<keyword evidence="5" id="KW-1015">Disulfide bond</keyword>
<evidence type="ECO:0000256" key="6">
    <source>
        <dbReference type="PROSITE-ProRule" id="PRU00443"/>
    </source>
</evidence>
<dbReference type="GO" id="GO:0043236">
    <property type="term" value="F:laminin binding"/>
    <property type="evidence" value="ECO:0007669"/>
    <property type="project" value="InterPro"/>
</dbReference>
<evidence type="ECO:0000256" key="5">
    <source>
        <dbReference type="ARBA" id="ARBA00023157"/>
    </source>
</evidence>
<dbReference type="SUPFAM" id="SSF82895">
    <property type="entry name" value="TSP-1 type 1 repeat"/>
    <property type="match status" value="1"/>
</dbReference>
<name>A0A9W9ZNR7_9CNID</name>
<sequence>MSVGERAKLVKVVFIGKVMNLYTFDEVSKTHAADFEVWRILKGSHIVDEVLEMHPSPLVKVHGFGERRLCRSPVEPGEVHMVFMVYEPMSRSLVARYEDIFGATAPPTARNEDDVLQALGWRPWSSWNRCSKNCDGGEQTRTRVCFAKDCDGRPKQTRACNKFECYGLKDITRHFREEQNPPLSKNENIKVENGRTASIPVSKVFRYDNYFPEDFSILTTFRVMALGNVYLVAMYNSRKSLSLGVRITPDLVSFEFERNSAFHYRSWSLDFAVKVRKEQWHSLGISLQERNVTVYFDCRRIGSKNLQETFSLTPDSLGEIDIGKPLLASSIERYEVS</sequence>
<dbReference type="PANTHER" id="PTHR22906:SF43">
    <property type="entry name" value="PROPERDIN"/>
    <property type="match status" value="1"/>
</dbReference>
<keyword evidence="2" id="KW-0964">Secreted</keyword>
<dbReference type="GO" id="GO:0043113">
    <property type="term" value="P:receptor clustering"/>
    <property type="evidence" value="ECO:0007669"/>
    <property type="project" value="InterPro"/>
</dbReference>
<gene>
    <name evidence="8" type="ORF">OS493_023486</name>
</gene>
<comment type="caution">
    <text evidence="8">The sequence shown here is derived from an EMBL/GenBank/DDBJ whole genome shotgun (WGS) entry which is preliminary data.</text>
</comment>
<feature type="domain" description="NtA" evidence="7">
    <location>
        <begin position="1"/>
        <end position="128"/>
    </location>
</feature>
<dbReference type="InterPro" id="IPR036383">
    <property type="entry name" value="TSP1_rpt_sf"/>
</dbReference>
<comment type="subcellular location">
    <subcellularLocation>
        <location evidence="1">Secreted</location>
    </subcellularLocation>
</comment>
<dbReference type="PROSITE" id="PS50092">
    <property type="entry name" value="TSP1"/>
    <property type="match status" value="1"/>
</dbReference>
<dbReference type="Gene3D" id="2.40.50.120">
    <property type="match status" value="1"/>
</dbReference>
<dbReference type="AlphaFoldDB" id="A0A9W9ZNR7"/>
<dbReference type="SUPFAM" id="SSF49899">
    <property type="entry name" value="Concanavalin A-like lectins/glucanases"/>
    <property type="match status" value="1"/>
</dbReference>
<evidence type="ECO:0000313" key="8">
    <source>
        <dbReference type="EMBL" id="KAJ7384158.1"/>
    </source>
</evidence>
<dbReference type="InterPro" id="IPR048287">
    <property type="entry name" value="TSPN-like_N"/>
</dbReference>
<dbReference type="InterPro" id="IPR052065">
    <property type="entry name" value="Compl_asym_regulator"/>
</dbReference>
<dbReference type="PROSITE" id="PS51121">
    <property type="entry name" value="NTA"/>
    <property type="match status" value="1"/>
</dbReference>
<evidence type="ECO:0000256" key="2">
    <source>
        <dbReference type="ARBA" id="ARBA00022525"/>
    </source>
</evidence>
<dbReference type="EMBL" id="MU825890">
    <property type="protein sequence ID" value="KAJ7384158.1"/>
    <property type="molecule type" value="Genomic_DNA"/>
</dbReference>
<dbReference type="Gene3D" id="2.60.120.200">
    <property type="match status" value="1"/>
</dbReference>
<dbReference type="Pfam" id="PF03146">
    <property type="entry name" value="NtA"/>
    <property type="match status" value="1"/>
</dbReference>
<evidence type="ECO:0000256" key="4">
    <source>
        <dbReference type="ARBA" id="ARBA00022737"/>
    </source>
</evidence>
<dbReference type="SUPFAM" id="SSF50242">
    <property type="entry name" value="TIMP-like"/>
    <property type="match status" value="1"/>
</dbReference>
<comment type="caution">
    <text evidence="6">Lacks conserved residue(s) required for the propagation of feature annotation.</text>
</comment>
<dbReference type="PANTHER" id="PTHR22906">
    <property type="entry name" value="PROPERDIN"/>
    <property type="match status" value="1"/>
</dbReference>
<dbReference type="OrthoDB" id="6021170at2759"/>
<organism evidence="8 9">
    <name type="scientific">Desmophyllum pertusum</name>
    <dbReference type="NCBI Taxonomy" id="174260"/>
    <lineage>
        <taxon>Eukaryota</taxon>
        <taxon>Metazoa</taxon>
        <taxon>Cnidaria</taxon>
        <taxon>Anthozoa</taxon>
        <taxon>Hexacorallia</taxon>
        <taxon>Scleractinia</taxon>
        <taxon>Caryophylliina</taxon>
        <taxon>Caryophylliidae</taxon>
        <taxon>Desmophyllum</taxon>
    </lineage>
</organism>
<protein>
    <recommendedName>
        <fullName evidence="7">NtA domain-containing protein</fullName>
    </recommendedName>
</protein>
<evidence type="ECO:0000259" key="7">
    <source>
        <dbReference type="PROSITE" id="PS51121"/>
    </source>
</evidence>
<keyword evidence="4" id="KW-0677">Repeat</keyword>
<dbReference type="InterPro" id="IPR013320">
    <property type="entry name" value="ConA-like_dom_sf"/>
</dbReference>
<dbReference type="GO" id="GO:0005886">
    <property type="term" value="C:plasma membrane"/>
    <property type="evidence" value="ECO:0007669"/>
    <property type="project" value="GOC"/>
</dbReference>
<proteinExistence type="predicted"/>
<dbReference type="InterPro" id="IPR004850">
    <property type="entry name" value="NtA_dom"/>
</dbReference>
<reference evidence="8" key="1">
    <citation type="submission" date="2023-01" db="EMBL/GenBank/DDBJ databases">
        <title>Genome assembly of the deep-sea coral Lophelia pertusa.</title>
        <authorList>
            <person name="Herrera S."/>
            <person name="Cordes E."/>
        </authorList>
    </citation>
    <scope>NUCLEOTIDE SEQUENCE</scope>
    <source>
        <strain evidence="8">USNM1676648</strain>
        <tissue evidence="8">Polyp</tissue>
    </source>
</reference>